<dbReference type="PANTHER" id="PTHR12682">
    <property type="entry name" value="ARCHEASE"/>
    <property type="match status" value="1"/>
</dbReference>
<dbReference type="InterPro" id="IPR023572">
    <property type="entry name" value="Archease_dom"/>
</dbReference>
<keyword evidence="3" id="KW-0479">Metal-binding</keyword>
<gene>
    <name evidence="6" type="ORF">B7O98_02830</name>
</gene>
<dbReference type="SUPFAM" id="SSF69819">
    <property type="entry name" value="MTH1598-like"/>
    <property type="match status" value="1"/>
</dbReference>
<dbReference type="NCBIfam" id="NF001617">
    <property type="entry name" value="PRK00407.1"/>
    <property type="match status" value="1"/>
</dbReference>
<keyword evidence="2" id="KW-0819">tRNA processing</keyword>
<dbReference type="GO" id="GO:0046872">
    <property type="term" value="F:metal ion binding"/>
    <property type="evidence" value="ECO:0007669"/>
    <property type="project" value="UniProtKB-KW"/>
</dbReference>
<dbReference type="InterPro" id="IPR002804">
    <property type="entry name" value="Archease"/>
</dbReference>
<dbReference type="Proteomes" id="UP000244093">
    <property type="component" value="Unassembled WGS sequence"/>
</dbReference>
<evidence type="ECO:0000313" key="6">
    <source>
        <dbReference type="EMBL" id="PUA33376.1"/>
    </source>
</evidence>
<dbReference type="Gene3D" id="3.55.10.10">
    <property type="entry name" value="Archease domain"/>
    <property type="match status" value="1"/>
</dbReference>
<evidence type="ECO:0000313" key="7">
    <source>
        <dbReference type="Proteomes" id="UP000244093"/>
    </source>
</evidence>
<sequence length="169" mass="19319">MACFPTLITSKALIPSVVRVSCLGFKFLEHTADAYVEAAGRNVEEAFSNAAKALFEVMLNTSKVECKVRKLIVDNGIDLYNALYRWLEDLLIIYNVEKLAFTTFKITFNRPINNQEDLSKEVEFLGEVCGEPVDKEKHEVKNEVKAVTYSLMEILKKDECWITRFVLDL</sequence>
<reference evidence="6 7" key="1">
    <citation type="journal article" date="2018" name="Syst. Appl. Microbiol.">
        <title>A new symbiotic nanoarchaeote (Candidatus Nanoclepta minutus) and its host (Zestosphaera tikiterensis gen. nov., sp. nov.) from a New Zealand hot spring.</title>
        <authorList>
            <person name="St John E."/>
            <person name="Liu Y."/>
            <person name="Podar M."/>
            <person name="Stott M.B."/>
            <person name="Meneghin J."/>
            <person name="Chen Z."/>
            <person name="Lagutin K."/>
            <person name="Mitchell K."/>
            <person name="Reysenbach A.L."/>
        </authorList>
    </citation>
    <scope>NUCLEOTIDE SEQUENCE [LARGE SCALE GENOMIC DNA]</scope>
    <source>
        <strain evidence="6">NZ3</strain>
    </source>
</reference>
<keyword evidence="4" id="KW-0106">Calcium</keyword>
<protein>
    <recommendedName>
        <fullName evidence="5">Archease domain-containing protein</fullName>
    </recommendedName>
</protein>
<dbReference type="GO" id="GO:0008033">
    <property type="term" value="P:tRNA processing"/>
    <property type="evidence" value="ECO:0007669"/>
    <property type="project" value="UniProtKB-KW"/>
</dbReference>
<accession>A0A2R7Y7D3</accession>
<evidence type="ECO:0000256" key="2">
    <source>
        <dbReference type="ARBA" id="ARBA00022694"/>
    </source>
</evidence>
<organism evidence="6 7">
    <name type="scientific">Zestosphaera tikiterensis</name>
    <dbReference type="NCBI Taxonomy" id="1973259"/>
    <lineage>
        <taxon>Archaea</taxon>
        <taxon>Thermoproteota</taxon>
        <taxon>Thermoprotei</taxon>
        <taxon>Desulfurococcales</taxon>
        <taxon>Desulfurococcaceae</taxon>
        <taxon>Zestosphaera</taxon>
    </lineage>
</organism>
<feature type="domain" description="Archease" evidence="5">
    <location>
        <begin position="25"/>
        <end position="169"/>
    </location>
</feature>
<evidence type="ECO:0000256" key="4">
    <source>
        <dbReference type="ARBA" id="ARBA00022837"/>
    </source>
</evidence>
<name>A0A2R7Y7D3_9CREN</name>
<dbReference type="Pfam" id="PF01951">
    <property type="entry name" value="Archease"/>
    <property type="match status" value="1"/>
</dbReference>
<evidence type="ECO:0000256" key="3">
    <source>
        <dbReference type="ARBA" id="ARBA00022723"/>
    </source>
</evidence>
<dbReference type="EMBL" id="NBVN01000002">
    <property type="protein sequence ID" value="PUA33376.1"/>
    <property type="molecule type" value="Genomic_DNA"/>
</dbReference>
<dbReference type="InterPro" id="IPR036820">
    <property type="entry name" value="Archease_dom_sf"/>
</dbReference>
<evidence type="ECO:0000256" key="1">
    <source>
        <dbReference type="ARBA" id="ARBA00007963"/>
    </source>
</evidence>
<proteinExistence type="inferred from homology"/>
<evidence type="ECO:0000259" key="5">
    <source>
        <dbReference type="Pfam" id="PF01951"/>
    </source>
</evidence>
<comment type="caution">
    <text evidence="6">The sequence shown here is derived from an EMBL/GenBank/DDBJ whole genome shotgun (WGS) entry which is preliminary data.</text>
</comment>
<dbReference type="AlphaFoldDB" id="A0A2R7Y7D3"/>
<comment type="similarity">
    <text evidence="1">Belongs to the archease family.</text>
</comment>
<dbReference type="PANTHER" id="PTHR12682:SF11">
    <property type="entry name" value="PROTEIN ARCHEASE"/>
    <property type="match status" value="1"/>
</dbReference>